<dbReference type="InterPro" id="IPR002639">
    <property type="entry name" value="UreF"/>
</dbReference>
<dbReference type="EMBL" id="JBGEHV010000008">
    <property type="protein sequence ID" value="MEY8039007.1"/>
    <property type="molecule type" value="Genomic_DNA"/>
</dbReference>
<dbReference type="RefSeq" id="WP_369774623.1">
    <property type="nucleotide sequence ID" value="NZ_JBGEHV010000008.1"/>
</dbReference>
<dbReference type="HAMAP" id="MF_01385">
    <property type="entry name" value="UreF"/>
    <property type="match status" value="1"/>
</dbReference>
<evidence type="ECO:0000313" key="5">
    <source>
        <dbReference type="Proteomes" id="UP001564626"/>
    </source>
</evidence>
<comment type="similarity">
    <text evidence="3">Belongs to the UreF family.</text>
</comment>
<comment type="subcellular location">
    <subcellularLocation>
        <location evidence="3">Cytoplasm</location>
    </subcellularLocation>
</comment>
<accession>A0ABV4CG81</accession>
<evidence type="ECO:0000313" key="4">
    <source>
        <dbReference type="EMBL" id="MEY8039007.1"/>
    </source>
</evidence>
<sequence length="234" mass="23606">MSTGSPGSPGLFALVLLADGRFPTGGHAHSGGFEAAATAGRVHDVPTLEAFLRGRAATAGFTSAAFTAATCAALARGTTDECDGLDAELDARTPAPALRAASRALGRQLLRAARAVRPDAALDALAAAWPHGPHQPIALGASARAFGLEPRTAAVAALHEAVTGPATAAVRLLGLDPFAVHAVLARIGPVLEELADAAAGSARTPPRDLPALSAPMLDISAEDHATWEVRLFAS</sequence>
<comment type="subunit">
    <text evidence="3">UreD, UreF and UreG form a complex that acts as a GTP-hydrolysis-dependent molecular chaperone, activating the urease apoprotein by helping to assemble the nickel containing metallocenter of UreC. The UreE protein probably delivers the nickel.</text>
</comment>
<protein>
    <recommendedName>
        <fullName evidence="3">Urease accessory protein UreF</fullName>
    </recommendedName>
</protein>
<dbReference type="Proteomes" id="UP001564626">
    <property type="component" value="Unassembled WGS sequence"/>
</dbReference>
<keyword evidence="5" id="KW-1185">Reference proteome</keyword>
<keyword evidence="3" id="KW-0963">Cytoplasm</keyword>
<dbReference type="PANTHER" id="PTHR33620:SF1">
    <property type="entry name" value="UREASE ACCESSORY PROTEIN F"/>
    <property type="match status" value="1"/>
</dbReference>
<evidence type="ECO:0000256" key="3">
    <source>
        <dbReference type="HAMAP-Rule" id="MF_01385"/>
    </source>
</evidence>
<dbReference type="Gene3D" id="1.10.4190.10">
    <property type="entry name" value="Urease accessory protein UreF"/>
    <property type="match status" value="1"/>
</dbReference>
<reference evidence="4 5" key="1">
    <citation type="submission" date="2024-08" db="EMBL/GenBank/DDBJ databases">
        <title>Genome mining of Saccharopolyspora cebuensis PGLac3 from Nigerian medicinal plant.</title>
        <authorList>
            <person name="Ezeobiora C.E."/>
            <person name="Igbokwe N.H."/>
            <person name="Amin D.H."/>
            <person name="Mendie U.E."/>
        </authorList>
    </citation>
    <scope>NUCLEOTIDE SEQUENCE [LARGE SCALE GENOMIC DNA]</scope>
    <source>
        <strain evidence="4 5">PGLac3</strain>
    </source>
</reference>
<keyword evidence="2 3" id="KW-0143">Chaperone</keyword>
<comment type="function">
    <text evidence="3">Required for maturation of urease via the functional incorporation of the urease nickel metallocenter.</text>
</comment>
<name>A0ABV4CG81_9PSEU</name>
<proteinExistence type="inferred from homology"/>
<dbReference type="PIRSF" id="PIRSF009467">
    <property type="entry name" value="Ureas_acces_UreF"/>
    <property type="match status" value="1"/>
</dbReference>
<evidence type="ECO:0000256" key="2">
    <source>
        <dbReference type="ARBA" id="ARBA00023186"/>
    </source>
</evidence>
<gene>
    <name evidence="3" type="primary">ureF</name>
    <name evidence="4" type="ORF">AB8O55_06330</name>
</gene>
<keyword evidence="1 3" id="KW-0996">Nickel insertion</keyword>
<dbReference type="Pfam" id="PF01730">
    <property type="entry name" value="UreF"/>
    <property type="match status" value="1"/>
</dbReference>
<dbReference type="InterPro" id="IPR038277">
    <property type="entry name" value="UreF_sf"/>
</dbReference>
<comment type="caution">
    <text evidence="4">The sequence shown here is derived from an EMBL/GenBank/DDBJ whole genome shotgun (WGS) entry which is preliminary data.</text>
</comment>
<dbReference type="PANTHER" id="PTHR33620">
    <property type="entry name" value="UREASE ACCESSORY PROTEIN F"/>
    <property type="match status" value="1"/>
</dbReference>
<organism evidence="4 5">
    <name type="scientific">Saccharopolyspora cebuensis</name>
    <dbReference type="NCBI Taxonomy" id="418759"/>
    <lineage>
        <taxon>Bacteria</taxon>
        <taxon>Bacillati</taxon>
        <taxon>Actinomycetota</taxon>
        <taxon>Actinomycetes</taxon>
        <taxon>Pseudonocardiales</taxon>
        <taxon>Pseudonocardiaceae</taxon>
        <taxon>Saccharopolyspora</taxon>
    </lineage>
</organism>
<evidence type="ECO:0000256" key="1">
    <source>
        <dbReference type="ARBA" id="ARBA00022988"/>
    </source>
</evidence>